<evidence type="ECO:0000313" key="9">
    <source>
        <dbReference type="Proteomes" id="UP000543642"/>
    </source>
</evidence>
<feature type="transmembrane region" description="Helical" evidence="7">
    <location>
        <begin position="323"/>
        <end position="341"/>
    </location>
</feature>
<dbReference type="PIRSF" id="PIRSF006603">
    <property type="entry name" value="DinF"/>
    <property type="match status" value="1"/>
</dbReference>
<feature type="transmembrane region" description="Helical" evidence="7">
    <location>
        <begin position="101"/>
        <end position="120"/>
    </location>
</feature>
<dbReference type="InterPro" id="IPR052031">
    <property type="entry name" value="Membrane_Transporter-Flippase"/>
</dbReference>
<organism evidence="8 9">
    <name type="scientific">Catenibacillus scindens</name>
    <dbReference type="NCBI Taxonomy" id="673271"/>
    <lineage>
        <taxon>Bacteria</taxon>
        <taxon>Bacillati</taxon>
        <taxon>Bacillota</taxon>
        <taxon>Clostridia</taxon>
        <taxon>Lachnospirales</taxon>
        <taxon>Lachnospiraceae</taxon>
        <taxon>Catenibacillus</taxon>
    </lineage>
</organism>
<proteinExistence type="predicted"/>
<keyword evidence="4 7" id="KW-0812">Transmembrane</keyword>
<evidence type="ECO:0000256" key="6">
    <source>
        <dbReference type="ARBA" id="ARBA00023136"/>
    </source>
</evidence>
<dbReference type="CDD" id="cd13138">
    <property type="entry name" value="MATE_yoeA_like"/>
    <property type="match status" value="1"/>
</dbReference>
<keyword evidence="2" id="KW-0813">Transport</keyword>
<comment type="caution">
    <text evidence="8">The sequence shown here is derived from an EMBL/GenBank/DDBJ whole genome shotgun (WGS) entry which is preliminary data.</text>
</comment>
<keyword evidence="5 7" id="KW-1133">Transmembrane helix</keyword>
<dbReference type="GO" id="GO:0005886">
    <property type="term" value="C:plasma membrane"/>
    <property type="evidence" value="ECO:0007669"/>
    <property type="project" value="UniProtKB-SubCell"/>
</dbReference>
<feature type="transmembrane region" description="Helical" evidence="7">
    <location>
        <begin position="201"/>
        <end position="223"/>
    </location>
</feature>
<accession>A0A7W8M4G1</accession>
<evidence type="ECO:0000256" key="4">
    <source>
        <dbReference type="ARBA" id="ARBA00022692"/>
    </source>
</evidence>
<evidence type="ECO:0000256" key="2">
    <source>
        <dbReference type="ARBA" id="ARBA00022448"/>
    </source>
</evidence>
<dbReference type="NCBIfam" id="TIGR00797">
    <property type="entry name" value="matE"/>
    <property type="match status" value="1"/>
</dbReference>
<sequence>MEKNRKNNILDMTTGNPARLLLKFALPLIIGNVLQQFYNMADTAIAGHLIGDQALAQIGATSALYGLITNFCFGLNNGLSLAVSRSFGAGNPKEMRQSVCWMINLSLSFAAVLTVVFLILRHPLMQALQTPTDLLSGALSYLTIILAGIPLSMSYNMEAGLLRAVGNSMTPLWFLLFSSVFNVILDFLFMGPLNTGVSGAAIATVLSQGISALLCLAYIIRFYPEFYFSRQELHVSKSFVMDMLWSGISMALMSTIYNIGSVILQSSINALGSVYIAAQVGARRLAEFFFTPGGSIGTAIATFSSQNYGAGQRKRIFKGIRTALFLYALWWLVAMALTFLFSPQFIRLITGSTNPEVISSAVLYMKINIPSMPPLMFLVILRTALQGMKHQLAPLFCSLIEMTLKIVFALLIVPLFGYFAVCICEPVTWLICAIFIIGAAVIWRADFRDTVSP</sequence>
<keyword evidence="6 7" id="KW-0472">Membrane</keyword>
<name>A0A7W8M4G1_9FIRM</name>
<feature type="transmembrane region" description="Helical" evidence="7">
    <location>
        <begin position="243"/>
        <end position="264"/>
    </location>
</feature>
<feature type="transmembrane region" description="Helical" evidence="7">
    <location>
        <begin position="361"/>
        <end position="381"/>
    </location>
</feature>
<dbReference type="PANTHER" id="PTHR43549">
    <property type="entry name" value="MULTIDRUG RESISTANCE PROTEIN YPNP-RELATED"/>
    <property type="match status" value="1"/>
</dbReference>
<evidence type="ECO:0000313" key="8">
    <source>
        <dbReference type="EMBL" id="MBB5263950.1"/>
    </source>
</evidence>
<dbReference type="EMBL" id="JACHFW010000003">
    <property type="protein sequence ID" value="MBB5263950.1"/>
    <property type="molecule type" value="Genomic_DNA"/>
</dbReference>
<evidence type="ECO:0000256" key="7">
    <source>
        <dbReference type="SAM" id="Phobius"/>
    </source>
</evidence>
<feature type="transmembrane region" description="Helical" evidence="7">
    <location>
        <begin position="427"/>
        <end position="445"/>
    </location>
</feature>
<dbReference type="Proteomes" id="UP000543642">
    <property type="component" value="Unassembled WGS sequence"/>
</dbReference>
<feature type="transmembrane region" description="Helical" evidence="7">
    <location>
        <begin position="171"/>
        <end position="189"/>
    </location>
</feature>
<dbReference type="GO" id="GO:0015297">
    <property type="term" value="F:antiporter activity"/>
    <property type="evidence" value="ECO:0007669"/>
    <property type="project" value="InterPro"/>
</dbReference>
<feature type="transmembrane region" description="Helical" evidence="7">
    <location>
        <begin position="132"/>
        <end position="151"/>
    </location>
</feature>
<dbReference type="GO" id="GO:0042910">
    <property type="term" value="F:xenobiotic transmembrane transporter activity"/>
    <property type="evidence" value="ECO:0007669"/>
    <property type="project" value="InterPro"/>
</dbReference>
<gene>
    <name evidence="8" type="ORF">HNP82_001055</name>
</gene>
<evidence type="ECO:0000256" key="5">
    <source>
        <dbReference type="ARBA" id="ARBA00022989"/>
    </source>
</evidence>
<feature type="transmembrane region" description="Helical" evidence="7">
    <location>
        <begin position="20"/>
        <end position="38"/>
    </location>
</feature>
<dbReference type="InterPro" id="IPR048279">
    <property type="entry name" value="MdtK-like"/>
</dbReference>
<comment type="subcellular location">
    <subcellularLocation>
        <location evidence="1">Cell membrane</location>
        <topology evidence="1">Multi-pass membrane protein</topology>
    </subcellularLocation>
</comment>
<evidence type="ECO:0000256" key="1">
    <source>
        <dbReference type="ARBA" id="ARBA00004651"/>
    </source>
</evidence>
<dbReference type="RefSeq" id="WP_183772233.1">
    <property type="nucleotide sequence ID" value="NZ_JACHFW010000003.1"/>
</dbReference>
<dbReference type="Pfam" id="PF01554">
    <property type="entry name" value="MatE"/>
    <property type="match status" value="2"/>
</dbReference>
<reference evidence="8 9" key="1">
    <citation type="submission" date="2020-08" db="EMBL/GenBank/DDBJ databases">
        <title>Genomic Encyclopedia of Type Strains, Phase IV (KMG-IV): sequencing the most valuable type-strain genomes for metagenomic binning, comparative biology and taxonomic classification.</title>
        <authorList>
            <person name="Goeker M."/>
        </authorList>
    </citation>
    <scope>NUCLEOTIDE SEQUENCE [LARGE SCALE GENOMIC DNA]</scope>
    <source>
        <strain evidence="8 9">DSM 106146</strain>
    </source>
</reference>
<keyword evidence="3" id="KW-1003">Cell membrane</keyword>
<dbReference type="InterPro" id="IPR002528">
    <property type="entry name" value="MATE_fam"/>
</dbReference>
<keyword evidence="9" id="KW-1185">Reference proteome</keyword>
<evidence type="ECO:0000256" key="3">
    <source>
        <dbReference type="ARBA" id="ARBA00022475"/>
    </source>
</evidence>
<feature type="transmembrane region" description="Helical" evidence="7">
    <location>
        <begin position="402"/>
        <end position="421"/>
    </location>
</feature>
<protein>
    <submittedName>
        <fullName evidence="8">Putative MATE family efflux protein</fullName>
    </submittedName>
</protein>
<dbReference type="PANTHER" id="PTHR43549:SF3">
    <property type="entry name" value="MULTIDRUG RESISTANCE PROTEIN YPNP-RELATED"/>
    <property type="match status" value="1"/>
</dbReference>
<dbReference type="AlphaFoldDB" id="A0A7W8M4G1"/>